<keyword evidence="1" id="KW-0472">Membrane</keyword>
<gene>
    <name evidence="2" type="ORF">GCM10009777_04700</name>
</gene>
<evidence type="ECO:0000313" key="3">
    <source>
        <dbReference type="Proteomes" id="UP001500326"/>
    </source>
</evidence>
<protein>
    <submittedName>
        <fullName evidence="2">Uncharacterized protein</fullName>
    </submittedName>
</protein>
<keyword evidence="1" id="KW-0812">Transmembrane</keyword>
<keyword evidence="1" id="KW-1133">Transmembrane helix</keyword>
<keyword evidence="3" id="KW-1185">Reference proteome</keyword>
<dbReference type="RefSeq" id="WP_344058148.1">
    <property type="nucleotide sequence ID" value="NZ_BAAAOH010000001.1"/>
</dbReference>
<evidence type="ECO:0000256" key="1">
    <source>
        <dbReference type="SAM" id="Phobius"/>
    </source>
</evidence>
<name>A0ABN2RTY7_9MICO</name>
<dbReference type="Proteomes" id="UP001500326">
    <property type="component" value="Unassembled WGS sequence"/>
</dbReference>
<comment type="caution">
    <text evidence="2">The sequence shown here is derived from an EMBL/GenBank/DDBJ whole genome shotgun (WGS) entry which is preliminary data.</text>
</comment>
<reference evidence="2 3" key="1">
    <citation type="journal article" date="2019" name="Int. J. Syst. Evol. Microbiol.">
        <title>The Global Catalogue of Microorganisms (GCM) 10K type strain sequencing project: providing services to taxonomists for standard genome sequencing and annotation.</title>
        <authorList>
            <consortium name="The Broad Institute Genomics Platform"/>
            <consortium name="The Broad Institute Genome Sequencing Center for Infectious Disease"/>
            <person name="Wu L."/>
            <person name="Ma J."/>
        </authorList>
    </citation>
    <scope>NUCLEOTIDE SEQUENCE [LARGE SCALE GENOMIC DNA]</scope>
    <source>
        <strain evidence="2 3">JCM 14902</strain>
    </source>
</reference>
<evidence type="ECO:0000313" key="2">
    <source>
        <dbReference type="EMBL" id="GAA1974906.1"/>
    </source>
</evidence>
<proteinExistence type="predicted"/>
<accession>A0ABN2RTY7</accession>
<sequence>MKVMIVVLVAIVVAVVLVLFYGSLRPEGESDQAQGGVGGGLGWLVPRPSLDFADVADADCADATIPGFVVGAAGCAIPLPDPAQITLCAPDPATVIVRTEGKEYPAQTVKASALSCSDPQPVPIYDDDTTMTIQCVLIATCTVVVVEPEG</sequence>
<feature type="transmembrane region" description="Helical" evidence="1">
    <location>
        <begin position="6"/>
        <end position="24"/>
    </location>
</feature>
<organism evidence="2 3">
    <name type="scientific">Microbacterium pumilum</name>
    <dbReference type="NCBI Taxonomy" id="344165"/>
    <lineage>
        <taxon>Bacteria</taxon>
        <taxon>Bacillati</taxon>
        <taxon>Actinomycetota</taxon>
        <taxon>Actinomycetes</taxon>
        <taxon>Micrococcales</taxon>
        <taxon>Microbacteriaceae</taxon>
        <taxon>Microbacterium</taxon>
    </lineage>
</organism>
<dbReference type="EMBL" id="BAAAOH010000001">
    <property type="protein sequence ID" value="GAA1974906.1"/>
    <property type="molecule type" value="Genomic_DNA"/>
</dbReference>